<keyword evidence="1" id="KW-1133">Transmembrane helix</keyword>
<dbReference type="AlphaFoldDB" id="A0A0A9DN33"/>
<protein>
    <submittedName>
        <fullName evidence="2">Uncharacterized protein</fullName>
    </submittedName>
</protein>
<organism evidence="2">
    <name type="scientific">Arundo donax</name>
    <name type="common">Giant reed</name>
    <name type="synonym">Donax arundinaceus</name>
    <dbReference type="NCBI Taxonomy" id="35708"/>
    <lineage>
        <taxon>Eukaryota</taxon>
        <taxon>Viridiplantae</taxon>
        <taxon>Streptophyta</taxon>
        <taxon>Embryophyta</taxon>
        <taxon>Tracheophyta</taxon>
        <taxon>Spermatophyta</taxon>
        <taxon>Magnoliopsida</taxon>
        <taxon>Liliopsida</taxon>
        <taxon>Poales</taxon>
        <taxon>Poaceae</taxon>
        <taxon>PACMAD clade</taxon>
        <taxon>Arundinoideae</taxon>
        <taxon>Arundineae</taxon>
        <taxon>Arundo</taxon>
    </lineage>
</organism>
<sequence>MGILVRFDLCKLLRHPRFLFVTVKRRSNQILKTCLLLLVSPYRGLILLISDHIFITVF</sequence>
<name>A0A0A9DN33_ARUDO</name>
<accession>A0A0A9DN33</accession>
<dbReference type="EMBL" id="GBRH01210830">
    <property type="protein sequence ID" value="JAD87065.1"/>
    <property type="molecule type" value="Transcribed_RNA"/>
</dbReference>
<proteinExistence type="predicted"/>
<reference evidence="2" key="1">
    <citation type="submission" date="2014-09" db="EMBL/GenBank/DDBJ databases">
        <authorList>
            <person name="Magalhaes I.L.F."/>
            <person name="Oliveira U."/>
            <person name="Santos F.R."/>
            <person name="Vidigal T.H.D.A."/>
            <person name="Brescovit A.D."/>
            <person name="Santos A.J."/>
        </authorList>
    </citation>
    <scope>NUCLEOTIDE SEQUENCE</scope>
    <source>
        <tissue evidence="2">Shoot tissue taken approximately 20 cm above the soil surface</tissue>
    </source>
</reference>
<reference evidence="2" key="2">
    <citation type="journal article" date="2015" name="Data Brief">
        <title>Shoot transcriptome of the giant reed, Arundo donax.</title>
        <authorList>
            <person name="Barrero R.A."/>
            <person name="Guerrero F.D."/>
            <person name="Moolhuijzen P."/>
            <person name="Goolsby J.A."/>
            <person name="Tidwell J."/>
            <person name="Bellgard S.E."/>
            <person name="Bellgard M.I."/>
        </authorList>
    </citation>
    <scope>NUCLEOTIDE SEQUENCE</scope>
    <source>
        <tissue evidence="2">Shoot tissue taken approximately 20 cm above the soil surface</tissue>
    </source>
</reference>
<keyword evidence="1" id="KW-0812">Transmembrane</keyword>
<evidence type="ECO:0000256" key="1">
    <source>
        <dbReference type="SAM" id="Phobius"/>
    </source>
</evidence>
<feature type="transmembrane region" description="Helical" evidence="1">
    <location>
        <begin position="34"/>
        <end position="55"/>
    </location>
</feature>
<evidence type="ECO:0000313" key="2">
    <source>
        <dbReference type="EMBL" id="JAD87065.1"/>
    </source>
</evidence>
<keyword evidence="1" id="KW-0472">Membrane</keyword>